<reference evidence="1" key="1">
    <citation type="submission" date="2021-06" db="EMBL/GenBank/DDBJ databases">
        <authorList>
            <person name="Kallberg Y."/>
            <person name="Tangrot J."/>
            <person name="Rosling A."/>
        </authorList>
    </citation>
    <scope>NUCLEOTIDE SEQUENCE</scope>
    <source>
        <strain evidence="1">AU212A</strain>
    </source>
</reference>
<gene>
    <name evidence="1" type="ORF">SCALOS_LOCUS4307</name>
</gene>
<proteinExistence type="predicted"/>
<evidence type="ECO:0000313" key="2">
    <source>
        <dbReference type="Proteomes" id="UP000789860"/>
    </source>
</evidence>
<accession>A0ACA9LI21</accession>
<evidence type="ECO:0000313" key="1">
    <source>
        <dbReference type="EMBL" id="CAG8527218.1"/>
    </source>
</evidence>
<organism evidence="1 2">
    <name type="scientific">Scutellospora calospora</name>
    <dbReference type="NCBI Taxonomy" id="85575"/>
    <lineage>
        <taxon>Eukaryota</taxon>
        <taxon>Fungi</taxon>
        <taxon>Fungi incertae sedis</taxon>
        <taxon>Mucoromycota</taxon>
        <taxon>Glomeromycotina</taxon>
        <taxon>Glomeromycetes</taxon>
        <taxon>Diversisporales</taxon>
        <taxon>Gigasporaceae</taxon>
        <taxon>Scutellospora</taxon>
    </lineage>
</organism>
<comment type="caution">
    <text evidence="1">The sequence shown here is derived from an EMBL/GenBank/DDBJ whole genome shotgun (WGS) entry which is preliminary data.</text>
</comment>
<sequence>MTRSEEAEQKHKRIQLATPIQPYNSDNQCTTQEELISDNEDNNLFVSENSQLSEISQITEVTAEDVNDDPDVFSEENDEDNFNQNESSSNEILEFELGGRITHLADDLLAKWNLLDLFNNSLEAPVSFAF</sequence>
<name>A0ACA9LI21_9GLOM</name>
<dbReference type="EMBL" id="CAJVPM010005718">
    <property type="protein sequence ID" value="CAG8527218.1"/>
    <property type="molecule type" value="Genomic_DNA"/>
</dbReference>
<keyword evidence="2" id="KW-1185">Reference proteome</keyword>
<dbReference type="Proteomes" id="UP000789860">
    <property type="component" value="Unassembled WGS sequence"/>
</dbReference>
<protein>
    <submittedName>
        <fullName evidence="1">2113_t:CDS:1</fullName>
    </submittedName>
</protein>